<evidence type="ECO:0000256" key="3">
    <source>
        <dbReference type="SAM" id="SignalP"/>
    </source>
</evidence>
<protein>
    <recommendedName>
        <fullName evidence="4">MIB/HERC2 domain-containing protein</fullName>
    </recommendedName>
</protein>
<dbReference type="SUPFAM" id="SSF159034">
    <property type="entry name" value="Mib/herc2 domain-like"/>
    <property type="match status" value="1"/>
</dbReference>
<feature type="transmembrane region" description="Helical" evidence="2">
    <location>
        <begin position="97"/>
        <end position="118"/>
    </location>
</feature>
<proteinExistence type="predicted"/>
<dbReference type="GO" id="GO:0046872">
    <property type="term" value="F:metal ion binding"/>
    <property type="evidence" value="ECO:0007669"/>
    <property type="project" value="InterPro"/>
</dbReference>
<evidence type="ECO:0000259" key="4">
    <source>
        <dbReference type="PROSITE" id="PS51416"/>
    </source>
</evidence>
<feature type="domain" description="MIB/HERC2" evidence="4">
    <location>
        <begin position="220"/>
        <end position="301"/>
    </location>
</feature>
<reference evidence="5" key="1">
    <citation type="journal article" date="2020" name="bioRxiv">
        <title>Comparative genomics of Chlamydomonas.</title>
        <authorList>
            <person name="Craig R.J."/>
            <person name="Hasan A.R."/>
            <person name="Ness R.W."/>
            <person name="Keightley P.D."/>
        </authorList>
    </citation>
    <scope>NUCLEOTIDE SEQUENCE</scope>
    <source>
        <strain evidence="5">CCAP 11/173</strain>
    </source>
</reference>
<feature type="compositionally biased region" description="Low complexity" evidence="1">
    <location>
        <begin position="185"/>
        <end position="197"/>
    </location>
</feature>
<dbReference type="Pfam" id="PF06701">
    <property type="entry name" value="MIB_HERC2"/>
    <property type="match status" value="1"/>
</dbReference>
<dbReference type="InterPro" id="IPR037252">
    <property type="entry name" value="Mib_Herc2_sf"/>
</dbReference>
<accession>A0A835W9F5</accession>
<dbReference type="OrthoDB" id="10535363at2759"/>
<keyword evidence="2" id="KW-0472">Membrane</keyword>
<dbReference type="GO" id="GO:0016567">
    <property type="term" value="P:protein ubiquitination"/>
    <property type="evidence" value="ECO:0007669"/>
    <property type="project" value="InterPro"/>
</dbReference>
<comment type="caution">
    <text evidence="5">The sequence shown here is derived from an EMBL/GenBank/DDBJ whole genome shotgun (WGS) entry which is preliminary data.</text>
</comment>
<keyword evidence="2" id="KW-0812">Transmembrane</keyword>
<sequence length="302" mass="31528">MRSGRWQAGVACAGFAACILLLCVAGRAAAACNVGFASHGNHYHASECWNHVLAELGELQQQDQQLEASQLSGLSALATTVERVGGEAAKLRWWLRYMNAAAVTSWLLCAGAVVFAVLNRRVLLAPWNAGLGYLGAPAFEVRPRRQVRPQLSALPPPPTSIAANPGARSTTETEEPESQKNGDDATSTSSASIATPAPAMPQPVVTYKAVELSLMTATAGEPLGYANVREGQLVVRGPDWAEGADDGGPGHLGVVQAVSSPAVGQQEVKVRWLKTGVETAAQLRGGKPGGRKFCVAVVDVAS</sequence>
<dbReference type="InterPro" id="IPR010606">
    <property type="entry name" value="Mib_Herc2"/>
</dbReference>
<organism evidence="5 6">
    <name type="scientific">Chlamydomonas schloesseri</name>
    <dbReference type="NCBI Taxonomy" id="2026947"/>
    <lineage>
        <taxon>Eukaryota</taxon>
        <taxon>Viridiplantae</taxon>
        <taxon>Chlorophyta</taxon>
        <taxon>core chlorophytes</taxon>
        <taxon>Chlorophyceae</taxon>
        <taxon>CS clade</taxon>
        <taxon>Chlamydomonadales</taxon>
        <taxon>Chlamydomonadaceae</taxon>
        <taxon>Chlamydomonas</taxon>
    </lineage>
</organism>
<evidence type="ECO:0000256" key="1">
    <source>
        <dbReference type="SAM" id="MobiDB-lite"/>
    </source>
</evidence>
<dbReference type="PROSITE" id="PS51416">
    <property type="entry name" value="MIB_HERC2"/>
    <property type="match status" value="1"/>
</dbReference>
<feature type="region of interest" description="Disordered" evidence="1">
    <location>
        <begin position="149"/>
        <end position="198"/>
    </location>
</feature>
<evidence type="ECO:0000256" key="2">
    <source>
        <dbReference type="SAM" id="Phobius"/>
    </source>
</evidence>
<feature type="chain" id="PRO_5032907984" description="MIB/HERC2 domain-containing protein" evidence="3">
    <location>
        <begin position="31"/>
        <end position="302"/>
    </location>
</feature>
<name>A0A835W9F5_9CHLO</name>
<dbReference type="Proteomes" id="UP000613740">
    <property type="component" value="Unassembled WGS sequence"/>
</dbReference>
<dbReference type="AlphaFoldDB" id="A0A835W9F5"/>
<keyword evidence="2" id="KW-1133">Transmembrane helix</keyword>
<keyword evidence="3" id="KW-0732">Signal</keyword>
<dbReference type="GO" id="GO:0004842">
    <property type="term" value="F:ubiquitin-protein transferase activity"/>
    <property type="evidence" value="ECO:0007669"/>
    <property type="project" value="InterPro"/>
</dbReference>
<evidence type="ECO:0000313" key="5">
    <source>
        <dbReference type="EMBL" id="KAG2443039.1"/>
    </source>
</evidence>
<keyword evidence="6" id="KW-1185">Reference proteome</keyword>
<feature type="signal peptide" evidence="3">
    <location>
        <begin position="1"/>
        <end position="30"/>
    </location>
</feature>
<evidence type="ECO:0000313" key="6">
    <source>
        <dbReference type="Proteomes" id="UP000613740"/>
    </source>
</evidence>
<dbReference type="PROSITE" id="PS51257">
    <property type="entry name" value="PROKAR_LIPOPROTEIN"/>
    <property type="match status" value="1"/>
</dbReference>
<dbReference type="EMBL" id="JAEHOD010000032">
    <property type="protein sequence ID" value="KAG2443039.1"/>
    <property type="molecule type" value="Genomic_DNA"/>
</dbReference>
<gene>
    <name evidence="5" type="ORF">HYH02_009454</name>
</gene>
<dbReference type="Gene3D" id="2.30.30.40">
    <property type="entry name" value="SH3 Domains"/>
    <property type="match status" value="1"/>
</dbReference>